<feature type="chain" id="PRO_5007778199" evidence="1">
    <location>
        <begin position="20"/>
        <end position="149"/>
    </location>
</feature>
<keyword evidence="3" id="KW-1185">Reference proteome</keyword>
<sequence length="149" mass="16095">MHFLMFALMNCYTLLHACANTSGWSIPKVDSSRHVSGVRTAVPAKKCNDCQQSNIAVAREDPNNSHTLTPTLLVSTAKTNGCLRLQATCDATASLDSVTFMTFNFGEVTPDMNGLSSITATLECTPSGWQYTGHSDTPTNITEIACWKS</sequence>
<name>A0A0M3HSQ9_ASCLU</name>
<dbReference type="SMART" id="SM01048">
    <property type="entry name" value="C6"/>
    <property type="match status" value="1"/>
</dbReference>
<feature type="domain" description="C6" evidence="2">
    <location>
        <begin position="50"/>
        <end position="146"/>
    </location>
</feature>
<dbReference type="AlphaFoldDB" id="A0A0M3HSQ9"/>
<evidence type="ECO:0000313" key="3">
    <source>
        <dbReference type="Proteomes" id="UP000036681"/>
    </source>
</evidence>
<dbReference type="Proteomes" id="UP000036681">
    <property type="component" value="Unplaced"/>
</dbReference>
<accession>A0A0M3HSQ9</accession>
<dbReference type="WBParaSite" id="ALUE_0000554801-mRNA-1">
    <property type="protein sequence ID" value="ALUE_0000554801-mRNA-1"/>
    <property type="gene ID" value="ALUE_0000554801"/>
</dbReference>
<keyword evidence="1" id="KW-0732">Signal</keyword>
<proteinExistence type="predicted"/>
<dbReference type="InterPro" id="IPR002601">
    <property type="entry name" value="C6_domain"/>
</dbReference>
<reference evidence="4" key="1">
    <citation type="submission" date="2016-05" db="UniProtKB">
        <authorList>
            <consortium name="WormBaseParasite"/>
        </authorList>
    </citation>
    <scope>IDENTIFICATION</scope>
</reference>
<evidence type="ECO:0000256" key="1">
    <source>
        <dbReference type="SAM" id="SignalP"/>
    </source>
</evidence>
<organism evidence="3 4">
    <name type="scientific">Ascaris lumbricoides</name>
    <name type="common">Giant roundworm</name>
    <dbReference type="NCBI Taxonomy" id="6252"/>
    <lineage>
        <taxon>Eukaryota</taxon>
        <taxon>Metazoa</taxon>
        <taxon>Ecdysozoa</taxon>
        <taxon>Nematoda</taxon>
        <taxon>Chromadorea</taxon>
        <taxon>Rhabditida</taxon>
        <taxon>Spirurina</taxon>
        <taxon>Ascaridomorpha</taxon>
        <taxon>Ascaridoidea</taxon>
        <taxon>Ascarididae</taxon>
        <taxon>Ascaris</taxon>
    </lineage>
</organism>
<feature type="signal peptide" evidence="1">
    <location>
        <begin position="1"/>
        <end position="19"/>
    </location>
</feature>
<evidence type="ECO:0000259" key="2">
    <source>
        <dbReference type="SMART" id="SM01048"/>
    </source>
</evidence>
<protein>
    <submittedName>
        <fullName evidence="4">C6 domain-containing protein</fullName>
    </submittedName>
</protein>
<dbReference type="Pfam" id="PF01681">
    <property type="entry name" value="C6"/>
    <property type="match status" value="1"/>
</dbReference>
<evidence type="ECO:0000313" key="4">
    <source>
        <dbReference type="WBParaSite" id="ALUE_0000554801-mRNA-1"/>
    </source>
</evidence>